<dbReference type="Gene3D" id="3.90.1200.10">
    <property type="match status" value="1"/>
</dbReference>
<reference evidence="2 3" key="1">
    <citation type="journal article" date="2014" name="Antonie Van Leeuwenhoek">
        <title>Hyphomonas beringensis sp. nov. and Hyphomonas chukchiensis sp. nov., isolated from surface seawater of the Bering Sea and Chukchi Sea.</title>
        <authorList>
            <person name="Li C."/>
            <person name="Lai Q."/>
            <person name="Li G."/>
            <person name="Dong C."/>
            <person name="Wang J."/>
            <person name="Liao Y."/>
            <person name="Shao Z."/>
        </authorList>
    </citation>
    <scope>NUCLEOTIDE SEQUENCE [LARGE SCALE GENOMIC DNA]</scope>
    <source>
        <strain evidence="2 3">BH-BN04-4</strain>
    </source>
</reference>
<proteinExistence type="predicted"/>
<gene>
    <name evidence="2" type="ORF">HY30_04480</name>
</gene>
<sequence>MSHDGDHSTRECVLRFEPAERLFHAYDLDGQVRIQRALSSSPVPVPAQICEDIGGEFLKVPGYVMERTPGEAAPGAWFAEGVIADSTPADRRKMILSFVETLAKIHQLDWRAQGLSFLLRRAVGPNLIGREINWYWDGLSWAGEIDAQKRFSGVRDWLLANEPEVPRPVLCHGDANFTNYLFKDNLVSAVLDWEMAFIGAPEADLAYALIGMSSLSSDYPPGTPSDDEMKATYEAASGATLQHWEYYSVFALYRIVLTHILGLRAFPEDFQAAFQSHVDGLIARLNSAWSAAK</sequence>
<dbReference type="InterPro" id="IPR041726">
    <property type="entry name" value="ACAD10_11_N"/>
</dbReference>
<dbReference type="CDD" id="cd05154">
    <property type="entry name" value="ACAD10_11_N-like"/>
    <property type="match status" value="1"/>
</dbReference>
<dbReference type="Pfam" id="PF01636">
    <property type="entry name" value="APH"/>
    <property type="match status" value="1"/>
</dbReference>
<dbReference type="AlphaFoldDB" id="A0A062UMS8"/>
<dbReference type="InterPro" id="IPR011009">
    <property type="entry name" value="Kinase-like_dom_sf"/>
</dbReference>
<evidence type="ECO:0000313" key="2">
    <source>
        <dbReference type="EMBL" id="KCZ57430.1"/>
    </source>
</evidence>
<dbReference type="InterPro" id="IPR051678">
    <property type="entry name" value="AGP_Transferase"/>
</dbReference>
<comment type="caution">
    <text evidence="2">The sequence shown here is derived from an EMBL/GenBank/DDBJ whole genome shotgun (WGS) entry which is preliminary data.</text>
</comment>
<dbReference type="SUPFAM" id="SSF56112">
    <property type="entry name" value="Protein kinase-like (PK-like)"/>
    <property type="match status" value="1"/>
</dbReference>
<accession>A0A062UMS8</accession>
<dbReference type="PANTHER" id="PTHR21310:SF40">
    <property type="entry name" value="AMINOGLYCOSIDE PHOSPHOTRANSFERASE DOMAIN-CONTAINING PROTEIN-RELATED"/>
    <property type="match status" value="1"/>
</dbReference>
<dbReference type="Gene3D" id="3.30.200.20">
    <property type="entry name" value="Phosphorylase Kinase, domain 1"/>
    <property type="match status" value="1"/>
</dbReference>
<dbReference type="Proteomes" id="UP000027190">
    <property type="component" value="Unassembled WGS sequence"/>
</dbReference>
<keyword evidence="3" id="KW-1185">Reference proteome</keyword>
<feature type="domain" description="Aminoglycoside phosphotransferase" evidence="1">
    <location>
        <begin position="10"/>
        <end position="238"/>
    </location>
</feature>
<dbReference type="STRING" id="1280947.HY30_04480"/>
<dbReference type="EMBL" id="AWFG01000030">
    <property type="protein sequence ID" value="KCZ57430.1"/>
    <property type="molecule type" value="Genomic_DNA"/>
</dbReference>
<protein>
    <recommendedName>
        <fullName evidence="1">Aminoglycoside phosphotransferase domain-containing protein</fullName>
    </recommendedName>
</protein>
<organism evidence="2 3">
    <name type="scientific">Hyphomonas chukchiensis</name>
    <dbReference type="NCBI Taxonomy" id="1280947"/>
    <lineage>
        <taxon>Bacteria</taxon>
        <taxon>Pseudomonadati</taxon>
        <taxon>Pseudomonadota</taxon>
        <taxon>Alphaproteobacteria</taxon>
        <taxon>Hyphomonadales</taxon>
        <taxon>Hyphomonadaceae</taxon>
        <taxon>Hyphomonas</taxon>
    </lineage>
</organism>
<dbReference type="eggNOG" id="COG3173">
    <property type="taxonomic scope" value="Bacteria"/>
</dbReference>
<dbReference type="PATRIC" id="fig|1280947.3.peg.2083"/>
<name>A0A062UMS8_9PROT</name>
<evidence type="ECO:0000313" key="3">
    <source>
        <dbReference type="Proteomes" id="UP000027190"/>
    </source>
</evidence>
<dbReference type="InterPro" id="IPR002575">
    <property type="entry name" value="Aminoglycoside_PTrfase"/>
</dbReference>
<dbReference type="PANTHER" id="PTHR21310">
    <property type="entry name" value="AMINOGLYCOSIDE PHOSPHOTRANSFERASE-RELATED-RELATED"/>
    <property type="match status" value="1"/>
</dbReference>
<evidence type="ECO:0000259" key="1">
    <source>
        <dbReference type="Pfam" id="PF01636"/>
    </source>
</evidence>